<dbReference type="EMBL" id="JAFREP010000015">
    <property type="protein sequence ID" value="MBO1319980.1"/>
    <property type="molecule type" value="Genomic_DNA"/>
</dbReference>
<organism evidence="7 8">
    <name type="scientific">Acanthopleuribacter pedis</name>
    <dbReference type="NCBI Taxonomy" id="442870"/>
    <lineage>
        <taxon>Bacteria</taxon>
        <taxon>Pseudomonadati</taxon>
        <taxon>Acidobacteriota</taxon>
        <taxon>Holophagae</taxon>
        <taxon>Acanthopleuribacterales</taxon>
        <taxon>Acanthopleuribacteraceae</taxon>
        <taxon>Acanthopleuribacter</taxon>
    </lineage>
</organism>
<feature type="transmembrane region" description="Helical" evidence="6">
    <location>
        <begin position="203"/>
        <end position="221"/>
    </location>
</feature>
<proteinExistence type="predicted"/>
<dbReference type="InterPro" id="IPR051449">
    <property type="entry name" value="ABC-2_transporter_component"/>
</dbReference>
<feature type="transmembrane region" description="Helical" evidence="6">
    <location>
        <begin position="98"/>
        <end position="123"/>
    </location>
</feature>
<evidence type="ECO:0000256" key="2">
    <source>
        <dbReference type="ARBA" id="ARBA00022475"/>
    </source>
</evidence>
<comment type="caution">
    <text evidence="7">The sequence shown here is derived from an EMBL/GenBank/DDBJ whole genome shotgun (WGS) entry which is preliminary data.</text>
</comment>
<comment type="subcellular location">
    <subcellularLocation>
        <location evidence="1">Cell membrane</location>
        <topology evidence="1">Multi-pass membrane protein</topology>
    </subcellularLocation>
</comment>
<feature type="transmembrane region" description="Helical" evidence="6">
    <location>
        <begin position="135"/>
        <end position="159"/>
    </location>
</feature>
<evidence type="ECO:0000313" key="8">
    <source>
        <dbReference type="Proteomes" id="UP000664417"/>
    </source>
</evidence>
<keyword evidence="3 6" id="KW-0812">Transmembrane</keyword>
<evidence type="ECO:0000256" key="1">
    <source>
        <dbReference type="ARBA" id="ARBA00004651"/>
    </source>
</evidence>
<evidence type="ECO:0000313" key="7">
    <source>
        <dbReference type="EMBL" id="MBO1319980.1"/>
    </source>
</evidence>
<evidence type="ECO:0000256" key="4">
    <source>
        <dbReference type="ARBA" id="ARBA00022989"/>
    </source>
</evidence>
<dbReference type="GO" id="GO:0005886">
    <property type="term" value="C:plasma membrane"/>
    <property type="evidence" value="ECO:0007669"/>
    <property type="project" value="UniProtKB-SubCell"/>
</dbReference>
<name>A0A8J7Q8Q5_9BACT</name>
<sequence length="225" mass="24126">MIATLAVAQKEIRHGLNALFFYLIAVVFAAAPAFSLFWNPAPTNVFISNHTSLVGFFQVLPLFLTVFVPALAMRAYGEEHHAGSFELLLTQAGDWPIVLGKFLGSFIILLVGLAATFGLPLLVAQLGDLDWGPVFGGYLGAVLFGAVCLAVCLSAGVFCPNQTSSFVVSLCLLGTLMVLPVPALNIQTRFQNFAEGLVLFPDLGFFIGLTACFLTINRIAIGLRR</sequence>
<evidence type="ECO:0000256" key="6">
    <source>
        <dbReference type="SAM" id="Phobius"/>
    </source>
</evidence>
<keyword evidence="4 6" id="KW-1133">Transmembrane helix</keyword>
<evidence type="ECO:0000256" key="3">
    <source>
        <dbReference type="ARBA" id="ARBA00022692"/>
    </source>
</evidence>
<dbReference type="RefSeq" id="WP_207859935.1">
    <property type="nucleotide sequence ID" value="NZ_JAFREP010000015.1"/>
</dbReference>
<evidence type="ECO:0000256" key="5">
    <source>
        <dbReference type="ARBA" id="ARBA00023136"/>
    </source>
</evidence>
<feature type="transmembrane region" description="Helical" evidence="6">
    <location>
        <begin position="58"/>
        <end position="77"/>
    </location>
</feature>
<dbReference type="PANTHER" id="PTHR30294:SF29">
    <property type="entry name" value="MULTIDRUG ABC TRANSPORTER PERMEASE YBHS-RELATED"/>
    <property type="match status" value="1"/>
</dbReference>
<dbReference type="AlphaFoldDB" id="A0A8J7Q8Q5"/>
<keyword evidence="8" id="KW-1185">Reference proteome</keyword>
<feature type="transmembrane region" description="Helical" evidence="6">
    <location>
        <begin position="166"/>
        <end position="183"/>
    </location>
</feature>
<dbReference type="PANTHER" id="PTHR30294">
    <property type="entry name" value="MEMBRANE COMPONENT OF ABC TRANSPORTER YHHJ-RELATED"/>
    <property type="match status" value="1"/>
</dbReference>
<protein>
    <recommendedName>
        <fullName evidence="9">ABC transporter permease</fullName>
    </recommendedName>
</protein>
<keyword evidence="2" id="KW-1003">Cell membrane</keyword>
<gene>
    <name evidence="7" type="ORF">J3U88_16015</name>
</gene>
<keyword evidence="5 6" id="KW-0472">Membrane</keyword>
<dbReference type="Proteomes" id="UP000664417">
    <property type="component" value="Unassembled WGS sequence"/>
</dbReference>
<reference evidence="7" key="1">
    <citation type="submission" date="2021-03" db="EMBL/GenBank/DDBJ databases">
        <authorList>
            <person name="Wang G."/>
        </authorList>
    </citation>
    <scope>NUCLEOTIDE SEQUENCE</scope>
    <source>
        <strain evidence="7">KCTC 12899</strain>
    </source>
</reference>
<accession>A0A8J7Q8Q5</accession>
<feature type="transmembrane region" description="Helical" evidence="6">
    <location>
        <begin position="19"/>
        <end position="38"/>
    </location>
</feature>
<evidence type="ECO:0008006" key="9">
    <source>
        <dbReference type="Google" id="ProtNLM"/>
    </source>
</evidence>